<gene>
    <name evidence="1" type="ORF">TNIN_85931</name>
</gene>
<accession>A0A8X6Y028</accession>
<comment type="caution">
    <text evidence="1">The sequence shown here is derived from an EMBL/GenBank/DDBJ whole genome shotgun (WGS) entry which is preliminary data.</text>
</comment>
<protein>
    <submittedName>
        <fullName evidence="1">Uncharacterized protein</fullName>
    </submittedName>
</protein>
<sequence>MPGAPILSAKSTEKSNAQSCIINRTPDFSLIHVHFYPLRYLRRRSIPLKFLVDVPLHPFLDKTNKNGSKGFPAEMSALLRQHIGTGSKLSKSVTTG</sequence>
<keyword evidence="2" id="KW-1185">Reference proteome</keyword>
<reference evidence="1" key="1">
    <citation type="submission" date="2020-08" db="EMBL/GenBank/DDBJ databases">
        <title>Multicomponent nature underlies the extraordinary mechanical properties of spider dragline silk.</title>
        <authorList>
            <person name="Kono N."/>
            <person name="Nakamura H."/>
            <person name="Mori M."/>
            <person name="Yoshida Y."/>
            <person name="Ohtoshi R."/>
            <person name="Malay A.D."/>
            <person name="Moran D.A.P."/>
            <person name="Tomita M."/>
            <person name="Numata K."/>
            <person name="Arakawa K."/>
        </authorList>
    </citation>
    <scope>NUCLEOTIDE SEQUENCE</scope>
</reference>
<evidence type="ECO:0000313" key="2">
    <source>
        <dbReference type="Proteomes" id="UP000886998"/>
    </source>
</evidence>
<dbReference type="EMBL" id="BMAV01014826">
    <property type="protein sequence ID" value="GFY63535.1"/>
    <property type="molecule type" value="Genomic_DNA"/>
</dbReference>
<proteinExistence type="predicted"/>
<evidence type="ECO:0000313" key="1">
    <source>
        <dbReference type="EMBL" id="GFY63535.1"/>
    </source>
</evidence>
<organism evidence="1 2">
    <name type="scientific">Trichonephila inaurata madagascariensis</name>
    <dbReference type="NCBI Taxonomy" id="2747483"/>
    <lineage>
        <taxon>Eukaryota</taxon>
        <taxon>Metazoa</taxon>
        <taxon>Ecdysozoa</taxon>
        <taxon>Arthropoda</taxon>
        <taxon>Chelicerata</taxon>
        <taxon>Arachnida</taxon>
        <taxon>Araneae</taxon>
        <taxon>Araneomorphae</taxon>
        <taxon>Entelegynae</taxon>
        <taxon>Araneoidea</taxon>
        <taxon>Nephilidae</taxon>
        <taxon>Trichonephila</taxon>
        <taxon>Trichonephila inaurata</taxon>
    </lineage>
</organism>
<dbReference type="AlphaFoldDB" id="A0A8X6Y028"/>
<dbReference type="Proteomes" id="UP000886998">
    <property type="component" value="Unassembled WGS sequence"/>
</dbReference>
<name>A0A8X6Y028_9ARAC</name>